<evidence type="ECO:0000313" key="10">
    <source>
        <dbReference type="EMBL" id="KAH9497615.1"/>
    </source>
</evidence>
<reference evidence="10" key="1">
    <citation type="submission" date="2013-05" db="EMBL/GenBank/DDBJ databases">
        <authorList>
            <person name="Yim A.K.Y."/>
            <person name="Chan T.F."/>
            <person name="Ji K.M."/>
            <person name="Liu X.Y."/>
            <person name="Zhou J.W."/>
            <person name="Li R.Q."/>
            <person name="Yang K.Y."/>
            <person name="Li J."/>
            <person name="Li M."/>
            <person name="Law P.T.W."/>
            <person name="Wu Y.L."/>
            <person name="Cai Z.L."/>
            <person name="Qin H."/>
            <person name="Bao Y."/>
            <person name="Leung R.K.K."/>
            <person name="Ng P.K.S."/>
            <person name="Zou J."/>
            <person name="Zhong X.J."/>
            <person name="Ran P.X."/>
            <person name="Zhong N.S."/>
            <person name="Liu Z.G."/>
            <person name="Tsui S.K.W."/>
        </authorList>
    </citation>
    <scope>NUCLEOTIDE SEQUENCE</scope>
    <source>
        <strain evidence="10">Derf</strain>
        <tissue evidence="10">Whole organism</tissue>
    </source>
</reference>
<name>A0A922HPV2_DERFA</name>
<dbReference type="CDD" id="cd00707">
    <property type="entry name" value="Pancreat_lipase_like"/>
    <property type="match status" value="1"/>
</dbReference>
<feature type="transmembrane region" description="Helical" evidence="6">
    <location>
        <begin position="756"/>
        <end position="780"/>
    </location>
</feature>
<keyword evidence="7" id="KW-0732">Signal</keyword>
<evidence type="ECO:0000256" key="1">
    <source>
        <dbReference type="ARBA" id="ARBA00004613"/>
    </source>
</evidence>
<keyword evidence="4" id="KW-1015">Disulfide bond</keyword>
<feature type="domain" description="Lipase" evidence="8">
    <location>
        <begin position="43"/>
        <end position="361"/>
    </location>
</feature>
<feature type="signal peptide" evidence="7">
    <location>
        <begin position="1"/>
        <end position="20"/>
    </location>
</feature>
<dbReference type="SUPFAM" id="SSF53474">
    <property type="entry name" value="alpha/beta-Hydrolases"/>
    <property type="match status" value="1"/>
</dbReference>
<keyword evidence="6" id="KW-0472">Membrane</keyword>
<keyword evidence="3" id="KW-0964">Secreted</keyword>
<dbReference type="EMBL" id="ASGP02000007">
    <property type="protein sequence ID" value="KAH9497615.1"/>
    <property type="molecule type" value="Genomic_DNA"/>
</dbReference>
<comment type="similarity">
    <text evidence="2 5">Belongs to the AB hydrolase superfamily. Lipase family.</text>
</comment>
<comment type="subcellular location">
    <subcellularLocation>
        <location evidence="1">Secreted</location>
    </subcellularLocation>
</comment>
<dbReference type="InterPro" id="IPR029058">
    <property type="entry name" value="AB_hydrolase_fold"/>
</dbReference>
<dbReference type="PANTHER" id="PTHR11610">
    <property type="entry name" value="LIPASE"/>
    <property type="match status" value="1"/>
</dbReference>
<dbReference type="PRINTS" id="PR00821">
    <property type="entry name" value="TAGLIPASE"/>
</dbReference>
<evidence type="ECO:0000259" key="8">
    <source>
        <dbReference type="Pfam" id="PF00151"/>
    </source>
</evidence>
<feature type="transmembrane region" description="Helical" evidence="6">
    <location>
        <begin position="667"/>
        <end position="688"/>
    </location>
</feature>
<sequence>MMSKQFIFSLILILVIECNANLTSVTYPGIGTFTLTDFYDPIYRPIVLLPQSPEDMNATFYLYTPKNVNNSDILDWNSTDHYESTIFNPILNTTIITHGWRGSSQESWLHKLKNSLLNVEDLNVIIVGWPGGAKTEYTQAVANTRVIGIMIGILIENLANKFNISFDSFHLIGHSLGGHVVGYAGKHLDGRIGRISGLDPAGPFYKGLNYTEARLWHTDAKFVDVIHTDAQPLIKFGMGMYETCGHVDIYPNGGRTQPGCGDQENDEIPIIGEIVDLYQYSSCNHGRSHEYFIESITPPISRPVAYLCDSYDSFQNGKCTWNCQEPNKCVVMDPLADSYHVNKTFTQGKRYFMVTAGEEPYFRKKIPIQLLFQNLKKKYSITGYQYLIDLIMANHSDDYIGGIAPPLLTEVELRFINQDGDVEEFNFSEKSELFEDETEYPRLFSLDTNPEQLYEMEIKWSRGIDTITTKMNLAYINVTALSFESDSDRMQPMTLKFMPITDDGIPNDDCDGLITTITMCNNANDVDDNKASQSKKQRLYSSIKKHLWIFPLTCFIGTLIITIVPYILSVYYGYTNKIFPLISDSGGYPPGASLFSSFLIIGAIFTTLTAWIRYKQVKYYLQLHWKDDQNINQLKYLRSINWTLVIYMIFSSFGMIILASFRSTESIALAIIHSIGATLSIFGDLLYTTGTAYLCWKLYRIYHLETKPITLIVLTIIKMITAMIFTLNFLISWYMAGNDFLDAKYRSKWPYGHSRIFFLITSFSETILLILISIGFLCLFNRIRKFNDWNKIRF</sequence>
<organism evidence="10 11">
    <name type="scientific">Dermatophagoides farinae</name>
    <name type="common">American house dust mite</name>
    <dbReference type="NCBI Taxonomy" id="6954"/>
    <lineage>
        <taxon>Eukaryota</taxon>
        <taxon>Metazoa</taxon>
        <taxon>Ecdysozoa</taxon>
        <taxon>Arthropoda</taxon>
        <taxon>Chelicerata</taxon>
        <taxon>Arachnida</taxon>
        <taxon>Acari</taxon>
        <taxon>Acariformes</taxon>
        <taxon>Sarcoptiformes</taxon>
        <taxon>Astigmata</taxon>
        <taxon>Psoroptidia</taxon>
        <taxon>Analgoidea</taxon>
        <taxon>Pyroglyphidae</taxon>
        <taxon>Dermatophagoidinae</taxon>
        <taxon>Dermatophagoides</taxon>
    </lineage>
</organism>
<dbReference type="InterPro" id="IPR002331">
    <property type="entry name" value="Lipase_panc"/>
</dbReference>
<keyword evidence="6" id="KW-1133">Transmembrane helix</keyword>
<proteinExistence type="inferred from homology"/>
<feature type="chain" id="PRO_5037663883" evidence="7">
    <location>
        <begin position="21"/>
        <end position="794"/>
    </location>
</feature>
<dbReference type="Gene3D" id="3.40.50.1820">
    <property type="entry name" value="alpha/beta hydrolase"/>
    <property type="match status" value="1"/>
</dbReference>
<dbReference type="AlphaFoldDB" id="A0A922HPV2"/>
<accession>A0A922HPV2</accession>
<evidence type="ECO:0000256" key="7">
    <source>
        <dbReference type="SAM" id="SignalP"/>
    </source>
</evidence>
<feature type="transmembrane region" description="Helical" evidence="6">
    <location>
        <begin position="594"/>
        <end position="614"/>
    </location>
</feature>
<dbReference type="Pfam" id="PF00151">
    <property type="entry name" value="Lipase"/>
    <property type="match status" value="1"/>
</dbReference>
<dbReference type="GO" id="GO:0016042">
    <property type="term" value="P:lipid catabolic process"/>
    <property type="evidence" value="ECO:0007669"/>
    <property type="project" value="TreeGrafter"/>
</dbReference>
<evidence type="ECO:0000256" key="5">
    <source>
        <dbReference type="RuleBase" id="RU004262"/>
    </source>
</evidence>
<gene>
    <name evidence="10" type="primary">PNLIPRP2</name>
    <name evidence="10" type="ORF">DERF_013592</name>
</gene>
<dbReference type="InterPro" id="IPR000734">
    <property type="entry name" value="TAG_lipase"/>
</dbReference>
<dbReference type="GO" id="GO:0004806">
    <property type="term" value="F:triacylglycerol lipase activity"/>
    <property type="evidence" value="ECO:0007669"/>
    <property type="project" value="InterPro"/>
</dbReference>
<evidence type="ECO:0000256" key="4">
    <source>
        <dbReference type="ARBA" id="ARBA00023157"/>
    </source>
</evidence>
<evidence type="ECO:0000256" key="6">
    <source>
        <dbReference type="SAM" id="Phobius"/>
    </source>
</evidence>
<dbReference type="Proteomes" id="UP000790347">
    <property type="component" value="Unassembled WGS sequence"/>
</dbReference>
<feature type="transmembrane region" description="Helical" evidence="6">
    <location>
        <begin position="640"/>
        <end position="661"/>
    </location>
</feature>
<comment type="caution">
    <text evidence="10">The sequence shown here is derived from an EMBL/GenBank/DDBJ whole genome shotgun (WGS) entry which is preliminary data.</text>
</comment>
<dbReference type="GO" id="GO:0005615">
    <property type="term" value="C:extracellular space"/>
    <property type="evidence" value="ECO:0007669"/>
    <property type="project" value="TreeGrafter"/>
</dbReference>
<dbReference type="InterPro" id="IPR019402">
    <property type="entry name" value="CWH43_N"/>
</dbReference>
<feature type="domain" description="CWH43-like N-terminal" evidence="9">
    <location>
        <begin position="547"/>
        <end position="737"/>
    </location>
</feature>
<dbReference type="Pfam" id="PF10277">
    <property type="entry name" value="Frag1"/>
    <property type="match status" value="1"/>
</dbReference>
<feature type="transmembrane region" description="Helical" evidence="6">
    <location>
        <begin position="709"/>
        <end position="736"/>
    </location>
</feature>
<keyword evidence="6" id="KW-0812">Transmembrane</keyword>
<dbReference type="InterPro" id="IPR013818">
    <property type="entry name" value="Lipase"/>
</dbReference>
<dbReference type="InterPro" id="IPR033906">
    <property type="entry name" value="Lipase_N"/>
</dbReference>
<feature type="transmembrane region" description="Helical" evidence="6">
    <location>
        <begin position="547"/>
        <end position="574"/>
    </location>
</feature>
<protein>
    <submittedName>
        <fullName evidence="10">Pancreatic lipase- protein 2</fullName>
    </submittedName>
</protein>
<dbReference type="PRINTS" id="PR00823">
    <property type="entry name" value="PANCLIPASE"/>
</dbReference>
<evidence type="ECO:0000256" key="2">
    <source>
        <dbReference type="ARBA" id="ARBA00010701"/>
    </source>
</evidence>
<dbReference type="PANTHER" id="PTHR11610:SF173">
    <property type="entry name" value="LIPASE DOMAIN-CONTAINING PROTEIN-RELATED"/>
    <property type="match status" value="1"/>
</dbReference>
<reference evidence="10" key="2">
    <citation type="journal article" date="2022" name="Res Sq">
        <title>Comparative Genomics Reveals Insights into the Divergent Evolution of Astigmatic Mites and Household Pest Adaptations.</title>
        <authorList>
            <person name="Xiong Q."/>
            <person name="Wan A.T.-Y."/>
            <person name="Liu X.-Y."/>
            <person name="Fung C.S.-H."/>
            <person name="Xiao X."/>
            <person name="Malainual N."/>
            <person name="Hou J."/>
            <person name="Wang L."/>
            <person name="Wang M."/>
            <person name="Yang K."/>
            <person name="Cui Y."/>
            <person name="Leung E."/>
            <person name="Nong W."/>
            <person name="Shin S.-K."/>
            <person name="Au S."/>
            <person name="Jeong K.Y."/>
            <person name="Chew F.T."/>
            <person name="Hui J."/>
            <person name="Leung T.F."/>
            <person name="Tungtrongchitr A."/>
            <person name="Zhong N."/>
            <person name="Liu Z."/>
            <person name="Tsui S."/>
        </authorList>
    </citation>
    <scope>NUCLEOTIDE SEQUENCE</scope>
    <source>
        <strain evidence="10">Derf</strain>
        <tissue evidence="10">Whole organism</tissue>
    </source>
</reference>
<evidence type="ECO:0000259" key="9">
    <source>
        <dbReference type="Pfam" id="PF10277"/>
    </source>
</evidence>
<evidence type="ECO:0000256" key="3">
    <source>
        <dbReference type="ARBA" id="ARBA00022525"/>
    </source>
</evidence>
<keyword evidence="11" id="KW-1185">Reference proteome</keyword>
<evidence type="ECO:0000313" key="11">
    <source>
        <dbReference type="Proteomes" id="UP000790347"/>
    </source>
</evidence>